<name>A0A9D2NWN7_9FIRM</name>
<gene>
    <name evidence="1" type="ORF">H9757_09405</name>
</gene>
<reference evidence="1" key="2">
    <citation type="submission" date="2021-04" db="EMBL/GenBank/DDBJ databases">
        <authorList>
            <person name="Gilroy R."/>
        </authorList>
    </citation>
    <scope>NUCLEOTIDE SEQUENCE</scope>
    <source>
        <strain evidence="1">ChiGjej1B1-1692</strain>
    </source>
</reference>
<keyword evidence="1" id="KW-0378">Hydrolase</keyword>
<dbReference type="SFLD" id="SFLDS00003">
    <property type="entry name" value="Haloacid_Dehalogenase"/>
    <property type="match status" value="1"/>
</dbReference>
<dbReference type="GO" id="GO:0005829">
    <property type="term" value="C:cytosol"/>
    <property type="evidence" value="ECO:0007669"/>
    <property type="project" value="TreeGrafter"/>
</dbReference>
<comment type="caution">
    <text evidence="1">The sequence shown here is derived from an EMBL/GenBank/DDBJ whole genome shotgun (WGS) entry which is preliminary data.</text>
</comment>
<dbReference type="PANTHER" id="PTHR43434:SF20">
    <property type="entry name" value="5'-NUCLEOTIDASE"/>
    <property type="match status" value="1"/>
</dbReference>
<organism evidence="1 2">
    <name type="scientific">Candidatus Mediterraneibacter faecigallinarum</name>
    <dbReference type="NCBI Taxonomy" id="2838669"/>
    <lineage>
        <taxon>Bacteria</taxon>
        <taxon>Bacillati</taxon>
        <taxon>Bacillota</taxon>
        <taxon>Clostridia</taxon>
        <taxon>Lachnospirales</taxon>
        <taxon>Lachnospiraceae</taxon>
        <taxon>Mediterraneibacter</taxon>
    </lineage>
</organism>
<dbReference type="InterPro" id="IPR006439">
    <property type="entry name" value="HAD-SF_hydro_IA"/>
</dbReference>
<reference evidence="1" key="1">
    <citation type="journal article" date="2021" name="PeerJ">
        <title>Extensive microbial diversity within the chicken gut microbiome revealed by metagenomics and culture.</title>
        <authorList>
            <person name="Gilroy R."/>
            <person name="Ravi A."/>
            <person name="Getino M."/>
            <person name="Pursley I."/>
            <person name="Horton D.L."/>
            <person name="Alikhan N.F."/>
            <person name="Baker D."/>
            <person name="Gharbi K."/>
            <person name="Hall N."/>
            <person name="Watson M."/>
            <person name="Adriaenssens E.M."/>
            <person name="Foster-Nyarko E."/>
            <person name="Jarju S."/>
            <person name="Secka A."/>
            <person name="Antonio M."/>
            <person name="Oren A."/>
            <person name="Chaudhuri R.R."/>
            <person name="La Ragione R."/>
            <person name="Hildebrand F."/>
            <person name="Pallen M.J."/>
        </authorList>
    </citation>
    <scope>NUCLEOTIDE SEQUENCE</scope>
    <source>
        <strain evidence="1">ChiGjej1B1-1692</strain>
    </source>
</reference>
<dbReference type="PANTHER" id="PTHR43434">
    <property type="entry name" value="PHOSPHOGLYCOLATE PHOSPHATASE"/>
    <property type="match status" value="1"/>
</dbReference>
<dbReference type="InterPro" id="IPR023198">
    <property type="entry name" value="PGP-like_dom2"/>
</dbReference>
<sequence length="220" mass="24750">MRFHTLLFDLDGTVTDSGPGIMNSVRYALEKAGMQSPEEKELRAFIGPPLHEQFQSFCGITAEQAREMVSLYREYYTEKGIFENRVYDGVIPILHELKEKGCRILLATSKPEKFARIIADHFGFARYFEFIGGANLDGSRTDKLEVIEYVLAECGVEERSDVLMVGDRRYDIEGARSAGVHSMGVLYGYGSREEIESAEPDFIAEIPNEISRIVLDGFGV</sequence>
<dbReference type="Pfam" id="PF13419">
    <property type="entry name" value="HAD_2"/>
    <property type="match status" value="1"/>
</dbReference>
<dbReference type="SFLD" id="SFLDG01135">
    <property type="entry name" value="C1.5.6:_HAD__Beta-PGM__Phospha"/>
    <property type="match status" value="1"/>
</dbReference>
<accession>A0A9D2NWN7</accession>
<dbReference type="Gene3D" id="3.40.50.1000">
    <property type="entry name" value="HAD superfamily/HAD-like"/>
    <property type="match status" value="1"/>
</dbReference>
<evidence type="ECO:0000313" key="2">
    <source>
        <dbReference type="Proteomes" id="UP000823894"/>
    </source>
</evidence>
<dbReference type="Proteomes" id="UP000823894">
    <property type="component" value="Unassembled WGS sequence"/>
</dbReference>
<dbReference type="InterPro" id="IPR023214">
    <property type="entry name" value="HAD_sf"/>
</dbReference>
<dbReference type="GO" id="GO:0004713">
    <property type="term" value="F:protein tyrosine kinase activity"/>
    <property type="evidence" value="ECO:0007669"/>
    <property type="project" value="TreeGrafter"/>
</dbReference>
<proteinExistence type="predicted"/>
<dbReference type="Gene3D" id="1.10.150.240">
    <property type="entry name" value="Putative phosphatase, domain 2"/>
    <property type="match status" value="1"/>
</dbReference>
<dbReference type="SFLD" id="SFLDG01129">
    <property type="entry name" value="C1.5:_HAD__Beta-PGM__Phosphata"/>
    <property type="match status" value="1"/>
</dbReference>
<dbReference type="CDD" id="cd04302">
    <property type="entry name" value="HAD_5NT"/>
    <property type="match status" value="1"/>
</dbReference>
<dbReference type="InterPro" id="IPR041492">
    <property type="entry name" value="HAD_2"/>
</dbReference>
<dbReference type="EMBL" id="DWWK01000150">
    <property type="protein sequence ID" value="HJC39259.1"/>
    <property type="molecule type" value="Genomic_DNA"/>
</dbReference>
<dbReference type="InterPro" id="IPR036412">
    <property type="entry name" value="HAD-like_sf"/>
</dbReference>
<dbReference type="AlphaFoldDB" id="A0A9D2NWN7"/>
<dbReference type="NCBIfam" id="TIGR01549">
    <property type="entry name" value="HAD-SF-IA-v1"/>
    <property type="match status" value="1"/>
</dbReference>
<dbReference type="GO" id="GO:0016787">
    <property type="term" value="F:hydrolase activity"/>
    <property type="evidence" value="ECO:0007669"/>
    <property type="project" value="UniProtKB-KW"/>
</dbReference>
<dbReference type="SUPFAM" id="SSF56784">
    <property type="entry name" value="HAD-like"/>
    <property type="match status" value="1"/>
</dbReference>
<protein>
    <submittedName>
        <fullName evidence="1">HAD family hydrolase</fullName>
    </submittedName>
</protein>
<dbReference type="FunFam" id="3.40.50.1000:FF:000022">
    <property type="entry name" value="Phosphoglycolate phosphatase"/>
    <property type="match status" value="1"/>
</dbReference>
<evidence type="ECO:0000313" key="1">
    <source>
        <dbReference type="EMBL" id="HJC39259.1"/>
    </source>
</evidence>
<dbReference type="InterPro" id="IPR050155">
    <property type="entry name" value="HAD-like_hydrolase_sf"/>
</dbReference>